<dbReference type="EMBL" id="SJZI01000004">
    <property type="protein sequence ID" value="TCJ18614.1"/>
    <property type="molecule type" value="Genomic_DNA"/>
</dbReference>
<evidence type="ECO:0000313" key="2">
    <source>
        <dbReference type="EMBL" id="TCJ18614.1"/>
    </source>
</evidence>
<evidence type="ECO:0000313" key="3">
    <source>
        <dbReference type="Proteomes" id="UP000295334"/>
    </source>
</evidence>
<comment type="caution">
    <text evidence="2">The sequence shown here is derived from an EMBL/GenBank/DDBJ whole genome shotgun (WGS) entry which is preliminary data.</text>
</comment>
<feature type="transmembrane region" description="Helical" evidence="1">
    <location>
        <begin position="15"/>
        <end position="36"/>
    </location>
</feature>
<dbReference type="AlphaFoldDB" id="A0A4R1BMF5"/>
<evidence type="ECO:0008006" key="4">
    <source>
        <dbReference type="Google" id="ProtNLM"/>
    </source>
</evidence>
<feature type="transmembrane region" description="Helical" evidence="1">
    <location>
        <begin position="164"/>
        <end position="183"/>
    </location>
</feature>
<proteinExistence type="predicted"/>
<keyword evidence="1" id="KW-1133">Transmembrane helix</keyword>
<keyword evidence="1" id="KW-0472">Membrane</keyword>
<gene>
    <name evidence="2" type="ORF">EPD60_03690</name>
</gene>
<keyword evidence="3" id="KW-1185">Reference proteome</keyword>
<feature type="transmembrane region" description="Helical" evidence="1">
    <location>
        <begin position="93"/>
        <end position="110"/>
    </location>
</feature>
<protein>
    <recommendedName>
        <fullName evidence="4">DUF2975 domain-containing protein</fullName>
    </recommendedName>
</protein>
<dbReference type="Proteomes" id="UP000295334">
    <property type="component" value="Unassembled WGS sequence"/>
</dbReference>
<name>A0A4R1BMF5_9BACT</name>
<dbReference type="RefSeq" id="WP_131446973.1">
    <property type="nucleotide sequence ID" value="NZ_SJZI01000004.1"/>
</dbReference>
<organism evidence="2 3">
    <name type="scientific">Flaviaesturariibacter flavus</name>
    <dbReference type="NCBI Taxonomy" id="2502780"/>
    <lineage>
        <taxon>Bacteria</taxon>
        <taxon>Pseudomonadati</taxon>
        <taxon>Bacteroidota</taxon>
        <taxon>Chitinophagia</taxon>
        <taxon>Chitinophagales</taxon>
        <taxon>Chitinophagaceae</taxon>
        <taxon>Flaviaestuariibacter</taxon>
    </lineage>
</organism>
<feature type="transmembrane region" description="Helical" evidence="1">
    <location>
        <begin position="122"/>
        <end position="144"/>
    </location>
</feature>
<reference evidence="2 3" key="1">
    <citation type="submission" date="2019-03" db="EMBL/GenBank/DDBJ databases">
        <authorList>
            <person name="Kim M.K.M."/>
        </authorList>
    </citation>
    <scope>NUCLEOTIDE SEQUENCE [LARGE SCALE GENOMIC DNA]</scope>
    <source>
        <strain evidence="2 3">17J68-12</strain>
    </source>
</reference>
<accession>A0A4R1BMF5</accession>
<evidence type="ECO:0000256" key="1">
    <source>
        <dbReference type="SAM" id="Phobius"/>
    </source>
</evidence>
<sequence>MFPRLHNHHSPFNKFFRLAVYGFFFIVIVIAFVSVVGDSEESMPIAVRPASNFQPNQKEYPGANIFPTGELTVVNPSFLQRLLVPGKLDPLRVLWGIGVLIIGFVFFRNYKVAQPFTREALTGLRVLMFFCGFFVVLDLARSYWFLQLVRGLTANQYTLDNHLHLGSLSGIPAFWVLMGLIRLNQVFRKGYQLTLDQQYTV</sequence>
<keyword evidence="1" id="KW-0812">Transmembrane</keyword>